<keyword evidence="1" id="KW-0175">Coiled coil</keyword>
<reference evidence="2" key="1">
    <citation type="submission" date="2021-11" db="EMBL/GenBank/DDBJ databases">
        <title>Purpureocillium_takamizusanense_genome.</title>
        <authorList>
            <person name="Nguyen N.-H."/>
        </authorList>
    </citation>
    <scope>NUCLEOTIDE SEQUENCE</scope>
    <source>
        <strain evidence="2">PT3</strain>
    </source>
</reference>
<accession>A0A9Q8QQH4</accession>
<protein>
    <submittedName>
        <fullName evidence="2">Uncharacterized protein</fullName>
    </submittedName>
</protein>
<dbReference type="KEGG" id="ptkz:JDV02_008510"/>
<dbReference type="EMBL" id="CP086361">
    <property type="protein sequence ID" value="UNI22642.1"/>
    <property type="molecule type" value="Genomic_DNA"/>
</dbReference>
<evidence type="ECO:0000313" key="2">
    <source>
        <dbReference type="EMBL" id="UNI22642.1"/>
    </source>
</evidence>
<dbReference type="Proteomes" id="UP000829364">
    <property type="component" value="Chromosome 8"/>
</dbReference>
<gene>
    <name evidence="2" type="ORF">JDV02_008510</name>
</gene>
<sequence>MTTIHGAISGLQMNLNNISQEMNSRNKTFEDAQVSNGKAQEQLRKRLDTSQSDLVTMRQQIENLINEWIKQSQSNNNPSGSEMNIKNEFNERGDTINLLEREFHAFAETASSNMAALAEKAFNNEKNAHAEIRDAITSFKRSLEKGFKVAQDESEKCLRHTQTAMAAFGGQLRAVSDQVEARFCASEDKTANSTSQLAGHELTPSLQERIRDLEGQLRAAASLRERWQHDIRKVDMLKSQLRSIEDRVPQVQDVGITVERIAEVNRLLHSTARYLAEERLWVQKHRDHVDAHSNTGTAVQVVDQPSQMTSDSGDGSLIPNIGTSLILGDVPCLEVPLTRKVPMEHSSVARPIALAAPSVEQEQIRRREGAKPRPILKVSSSQESSELGAYRGVEIVCRRDGRVSFGETGTPSTATEEVVRGIRRGLLSAESVDSVCSLPTVATFERDHSMLDKRCVTKTGNKHGLDGPEEIPGLTKKLKVVSDLTTPDIDASLT</sequence>
<feature type="coiled-coil region" evidence="1">
    <location>
        <begin position="40"/>
        <end position="67"/>
    </location>
</feature>
<dbReference type="RefSeq" id="XP_047846123.1">
    <property type="nucleotide sequence ID" value="XM_047990117.1"/>
</dbReference>
<proteinExistence type="predicted"/>
<evidence type="ECO:0000256" key="1">
    <source>
        <dbReference type="SAM" id="Coils"/>
    </source>
</evidence>
<dbReference type="GeneID" id="72070456"/>
<keyword evidence="3" id="KW-1185">Reference proteome</keyword>
<dbReference type="OrthoDB" id="4848543at2759"/>
<organism evidence="2 3">
    <name type="scientific">Purpureocillium takamizusanense</name>
    <dbReference type="NCBI Taxonomy" id="2060973"/>
    <lineage>
        <taxon>Eukaryota</taxon>
        <taxon>Fungi</taxon>
        <taxon>Dikarya</taxon>
        <taxon>Ascomycota</taxon>
        <taxon>Pezizomycotina</taxon>
        <taxon>Sordariomycetes</taxon>
        <taxon>Hypocreomycetidae</taxon>
        <taxon>Hypocreales</taxon>
        <taxon>Ophiocordycipitaceae</taxon>
        <taxon>Purpureocillium</taxon>
    </lineage>
</organism>
<evidence type="ECO:0000313" key="3">
    <source>
        <dbReference type="Proteomes" id="UP000829364"/>
    </source>
</evidence>
<name>A0A9Q8QQH4_9HYPO</name>
<dbReference type="AlphaFoldDB" id="A0A9Q8QQH4"/>